<reference evidence="1" key="1">
    <citation type="submission" date="2020-12" db="EMBL/GenBank/DDBJ databases">
        <title>GES Beta-lactamases isolated from hospital effluents in Brazil.</title>
        <authorList>
            <person name="Conte D."/>
            <person name="Mesa D."/>
            <person name="Palmeiro J.K."/>
            <person name="Dalla-Costa L.M."/>
        </authorList>
    </citation>
    <scope>NUCLEOTIDE SEQUENCE [LARGE SCALE GENOMIC DNA]</scope>
    <source>
        <strain evidence="1">Aero21</strain>
    </source>
</reference>
<proteinExistence type="predicted"/>
<dbReference type="EMBL" id="CP065937">
    <property type="protein sequence ID" value="QQA60041.1"/>
    <property type="molecule type" value="Genomic_DNA"/>
</dbReference>
<organism evidence="1">
    <name type="scientific">Aeromonas caviae</name>
    <name type="common">Aeromonas punctata</name>
    <dbReference type="NCBI Taxonomy" id="648"/>
    <lineage>
        <taxon>Bacteria</taxon>
        <taxon>Pseudomonadati</taxon>
        <taxon>Pseudomonadota</taxon>
        <taxon>Gammaproteobacteria</taxon>
        <taxon>Aeromonadales</taxon>
        <taxon>Aeromonadaceae</taxon>
        <taxon>Aeromonas</taxon>
    </lineage>
</organism>
<sequence length="181" mass="20528">MRADQQVKGHIPTNDRTRARASELHAAILNIVEQMVIIHGREIADDQETLTQHLHHLVERGLTPTQMTDELIARFHEIKLEIKDTVLKNMLHEAFVATGFVERLDNPIYTNGALMKYHNPTHHAAPGVERALDAYGGHERIEQERLAMVKKYPQFAPTTLGLKDERSLLAPDDDSEDATDE</sequence>
<accession>A0A7T3X0Z3</accession>
<dbReference type="AlphaFoldDB" id="A0A7T3X0Z3"/>
<name>A0A7T3X0Z3_AERCA</name>
<evidence type="ECO:0000313" key="1">
    <source>
        <dbReference type="EMBL" id="QQA60041.1"/>
    </source>
</evidence>
<gene>
    <name evidence="1" type="ORF">JC965_17740</name>
</gene>
<protein>
    <submittedName>
        <fullName evidence="1">Uncharacterized protein</fullName>
    </submittedName>
</protein>
<dbReference type="RefSeq" id="WP_198497386.1">
    <property type="nucleotide sequence ID" value="NZ_JAXOIB010000101.1"/>
</dbReference>